<reference evidence="2 3" key="1">
    <citation type="submission" date="2024-02" db="EMBL/GenBank/DDBJ databases">
        <authorList>
            <person name="Daric V."/>
            <person name="Darras S."/>
        </authorList>
    </citation>
    <scope>NUCLEOTIDE SEQUENCE [LARGE SCALE GENOMIC DNA]</scope>
</reference>
<keyword evidence="1" id="KW-1133">Transmembrane helix</keyword>
<evidence type="ECO:0000313" key="2">
    <source>
        <dbReference type="EMBL" id="CAK8671269.1"/>
    </source>
</evidence>
<organism evidence="2 3">
    <name type="scientific">Clavelina lepadiformis</name>
    <name type="common">Light-bulb sea squirt</name>
    <name type="synonym">Ascidia lepadiformis</name>
    <dbReference type="NCBI Taxonomy" id="159417"/>
    <lineage>
        <taxon>Eukaryota</taxon>
        <taxon>Metazoa</taxon>
        <taxon>Chordata</taxon>
        <taxon>Tunicata</taxon>
        <taxon>Ascidiacea</taxon>
        <taxon>Aplousobranchia</taxon>
        <taxon>Clavelinidae</taxon>
        <taxon>Clavelina</taxon>
    </lineage>
</organism>
<proteinExistence type="predicted"/>
<keyword evidence="1" id="KW-0812">Transmembrane</keyword>
<evidence type="ECO:0000256" key="1">
    <source>
        <dbReference type="SAM" id="Phobius"/>
    </source>
</evidence>
<protein>
    <submittedName>
        <fullName evidence="2">Uncharacterized protein</fullName>
    </submittedName>
</protein>
<gene>
    <name evidence="2" type="ORF">CVLEPA_LOCUS317</name>
</gene>
<dbReference type="Proteomes" id="UP001642483">
    <property type="component" value="Unassembled WGS sequence"/>
</dbReference>
<keyword evidence="1" id="KW-0472">Membrane</keyword>
<dbReference type="EMBL" id="CAWYQH010000001">
    <property type="protein sequence ID" value="CAK8671269.1"/>
    <property type="molecule type" value="Genomic_DNA"/>
</dbReference>
<evidence type="ECO:0000313" key="3">
    <source>
        <dbReference type="Proteomes" id="UP001642483"/>
    </source>
</evidence>
<comment type="caution">
    <text evidence="2">The sequence shown here is derived from an EMBL/GenBank/DDBJ whole genome shotgun (WGS) entry which is preliminary data.</text>
</comment>
<feature type="transmembrane region" description="Helical" evidence="1">
    <location>
        <begin position="70"/>
        <end position="92"/>
    </location>
</feature>
<name>A0ABP0EYL9_CLALP</name>
<sequence length="136" mass="15287">MKDLITDDDDLKETSGDVTELADGMRNMSQTTAFEVNTAANKEGSADFQDPTGIDDYDVTTAATTYNTSVVILITVSIIALLTIFMFIVVTFRYRFAHKGTYTLREFPLNEKGKEDINLENIESVCKETPTREWLL</sequence>
<accession>A0ABP0EYL9</accession>
<keyword evidence="3" id="KW-1185">Reference proteome</keyword>